<evidence type="ECO:0000313" key="4">
    <source>
        <dbReference type="Proteomes" id="UP001163046"/>
    </source>
</evidence>
<evidence type="ECO:0000313" key="3">
    <source>
        <dbReference type="EMBL" id="KAJ7390781.1"/>
    </source>
</evidence>
<feature type="region of interest" description="Disordered" evidence="1">
    <location>
        <begin position="132"/>
        <end position="154"/>
    </location>
</feature>
<organism evidence="3 4">
    <name type="scientific">Desmophyllum pertusum</name>
    <dbReference type="NCBI Taxonomy" id="174260"/>
    <lineage>
        <taxon>Eukaryota</taxon>
        <taxon>Metazoa</taxon>
        <taxon>Cnidaria</taxon>
        <taxon>Anthozoa</taxon>
        <taxon>Hexacorallia</taxon>
        <taxon>Scleractinia</taxon>
        <taxon>Caryophylliina</taxon>
        <taxon>Caryophylliidae</taxon>
        <taxon>Desmophyllum</taxon>
    </lineage>
</organism>
<evidence type="ECO:0000256" key="2">
    <source>
        <dbReference type="SAM" id="Phobius"/>
    </source>
</evidence>
<keyword evidence="2" id="KW-1133">Transmembrane helix</keyword>
<name>A0A9W9ZZM0_9CNID</name>
<sequence length="317" mass="34115">MPAVRRRRQQRGGLGPFGQQLAMFSLAPIITDLASNMLGSVLPGLTGQGGGKFSLPGNSQMIGLPNHLPPSTYLNIPRTSQKGKGKFTSRKKTKRCQRRSSQKGGLGPLAALAVSMAPPLQAWRRTPINRQFATSSAASRRANRGFSQTTVPGKARSSGYRMGYKVGNAYGKLKRTMGPKGMLAAGLLPALAGLGGLIGGLVTKKKKQEGSGGGLWRVMTHQPFLLALASGDAATWRKEIHQANNEQLRALTDVIRNLYDGVVPLSSQVKLPLKKHIRDIRRLSGLTTPLYERRALLLALGARLLPFLRAGLKALET</sequence>
<gene>
    <name evidence="3" type="ORF">OS493_022339</name>
</gene>
<proteinExistence type="predicted"/>
<reference evidence="3" key="1">
    <citation type="submission" date="2023-01" db="EMBL/GenBank/DDBJ databases">
        <title>Genome assembly of the deep-sea coral Lophelia pertusa.</title>
        <authorList>
            <person name="Herrera S."/>
            <person name="Cordes E."/>
        </authorList>
    </citation>
    <scope>NUCLEOTIDE SEQUENCE</scope>
    <source>
        <strain evidence="3">USNM1676648</strain>
        <tissue evidence="3">Polyp</tissue>
    </source>
</reference>
<feature type="region of interest" description="Disordered" evidence="1">
    <location>
        <begin position="76"/>
        <end position="108"/>
    </location>
</feature>
<keyword evidence="2" id="KW-0472">Membrane</keyword>
<keyword evidence="4" id="KW-1185">Reference proteome</keyword>
<feature type="transmembrane region" description="Helical" evidence="2">
    <location>
        <begin position="182"/>
        <end position="202"/>
    </location>
</feature>
<keyword evidence="2" id="KW-0812">Transmembrane</keyword>
<evidence type="ECO:0000256" key="1">
    <source>
        <dbReference type="SAM" id="MobiDB-lite"/>
    </source>
</evidence>
<protein>
    <submittedName>
        <fullName evidence="3">Uncharacterized protein</fullName>
    </submittedName>
</protein>
<dbReference type="AlphaFoldDB" id="A0A9W9ZZM0"/>
<comment type="caution">
    <text evidence="3">The sequence shown here is derived from an EMBL/GenBank/DDBJ whole genome shotgun (WGS) entry which is preliminary data.</text>
</comment>
<dbReference type="Proteomes" id="UP001163046">
    <property type="component" value="Unassembled WGS sequence"/>
</dbReference>
<feature type="compositionally biased region" description="Low complexity" evidence="1">
    <location>
        <begin position="132"/>
        <end position="147"/>
    </location>
</feature>
<dbReference type="EMBL" id="MU825411">
    <property type="protein sequence ID" value="KAJ7390781.1"/>
    <property type="molecule type" value="Genomic_DNA"/>
</dbReference>
<accession>A0A9W9ZZM0</accession>
<feature type="compositionally biased region" description="Basic residues" evidence="1">
    <location>
        <begin position="81"/>
        <end position="101"/>
    </location>
</feature>